<evidence type="ECO:0000259" key="3">
    <source>
        <dbReference type="Pfam" id="PF14951"/>
    </source>
</evidence>
<feature type="domain" description="DUF4502" evidence="2">
    <location>
        <begin position="166"/>
        <end position="384"/>
    </location>
</feature>
<feature type="compositionally biased region" description="Polar residues" evidence="1">
    <location>
        <begin position="41"/>
        <end position="51"/>
    </location>
</feature>
<proteinExistence type="predicted"/>
<dbReference type="Pfam" id="PF14951">
    <property type="entry name" value="DUF4503"/>
    <property type="match status" value="1"/>
</dbReference>
<feature type="region of interest" description="Disordered" evidence="1">
    <location>
        <begin position="158"/>
        <end position="265"/>
    </location>
</feature>
<feature type="compositionally biased region" description="Basic and acidic residues" evidence="1">
    <location>
        <begin position="112"/>
        <end position="121"/>
    </location>
</feature>
<dbReference type="InterPro" id="IPR012340">
    <property type="entry name" value="NA-bd_OB-fold"/>
</dbReference>
<accession>A0ABN8QB68</accession>
<dbReference type="InterPro" id="IPR053054">
    <property type="entry name" value="DNA_repair-scaffolding"/>
</dbReference>
<dbReference type="Pfam" id="PF14950">
    <property type="entry name" value="DUF4502"/>
    <property type="match status" value="1"/>
</dbReference>
<evidence type="ECO:0000313" key="4">
    <source>
        <dbReference type="EMBL" id="CAH3161086.1"/>
    </source>
</evidence>
<feature type="compositionally biased region" description="Polar residues" evidence="1">
    <location>
        <begin position="102"/>
        <end position="111"/>
    </location>
</feature>
<evidence type="ECO:0000313" key="5">
    <source>
        <dbReference type="Proteomes" id="UP001159405"/>
    </source>
</evidence>
<dbReference type="InterPro" id="IPR028032">
    <property type="entry name" value="DUF4503"/>
</dbReference>
<feature type="compositionally biased region" description="Basic and acidic residues" evidence="1">
    <location>
        <begin position="245"/>
        <end position="259"/>
    </location>
</feature>
<dbReference type="InterPro" id="IPR028026">
    <property type="entry name" value="DUF4502"/>
</dbReference>
<dbReference type="PANTHER" id="PTHR34347:SF1">
    <property type="entry name" value="DNA REPAIR-SCAFFOLDING PROTEIN"/>
    <property type="match status" value="1"/>
</dbReference>
<feature type="compositionally biased region" description="Basic residues" evidence="1">
    <location>
        <begin position="14"/>
        <end position="24"/>
    </location>
</feature>
<comment type="caution">
    <text evidence="4">The sequence shown here is derived from an EMBL/GenBank/DDBJ whole genome shotgun (WGS) entry which is preliminary data.</text>
</comment>
<dbReference type="Gene3D" id="2.40.50.140">
    <property type="entry name" value="Nucleic acid-binding proteins"/>
    <property type="match status" value="1"/>
</dbReference>
<organism evidence="4 5">
    <name type="scientific">Porites lobata</name>
    <dbReference type="NCBI Taxonomy" id="104759"/>
    <lineage>
        <taxon>Eukaryota</taxon>
        <taxon>Metazoa</taxon>
        <taxon>Cnidaria</taxon>
        <taxon>Anthozoa</taxon>
        <taxon>Hexacorallia</taxon>
        <taxon>Scleractinia</taxon>
        <taxon>Fungiina</taxon>
        <taxon>Poritidae</taxon>
        <taxon>Porites</taxon>
    </lineage>
</organism>
<gene>
    <name evidence="4" type="ORF">PLOB_00004433</name>
</gene>
<evidence type="ECO:0000256" key="1">
    <source>
        <dbReference type="SAM" id="MobiDB-lite"/>
    </source>
</evidence>
<reference evidence="4 5" key="1">
    <citation type="submission" date="2022-05" db="EMBL/GenBank/DDBJ databases">
        <authorList>
            <consortium name="Genoscope - CEA"/>
            <person name="William W."/>
        </authorList>
    </citation>
    <scope>NUCLEOTIDE SEQUENCE [LARGE SCALE GENOMIC DNA]</scope>
</reference>
<dbReference type="EMBL" id="CALNXK010000119">
    <property type="protein sequence ID" value="CAH3161086.1"/>
    <property type="molecule type" value="Genomic_DNA"/>
</dbReference>
<keyword evidence="5" id="KW-1185">Reference proteome</keyword>
<feature type="region of interest" description="Disordered" evidence="1">
    <location>
        <begin position="14"/>
        <end position="74"/>
    </location>
</feature>
<evidence type="ECO:0008006" key="6">
    <source>
        <dbReference type="Google" id="ProtNLM"/>
    </source>
</evidence>
<protein>
    <recommendedName>
        <fullName evidence="6">DNA repair-scaffolding protein</fullName>
    </recommendedName>
</protein>
<feature type="compositionally biased region" description="Acidic residues" evidence="1">
    <location>
        <begin position="59"/>
        <end position="69"/>
    </location>
</feature>
<dbReference type="PANTHER" id="PTHR34347">
    <property type="entry name" value="DNA REPAIR-SCAFFOLDING PROTEIN SPIDR"/>
    <property type="match status" value="1"/>
</dbReference>
<evidence type="ECO:0000259" key="2">
    <source>
        <dbReference type="Pfam" id="PF14950"/>
    </source>
</evidence>
<sequence length="988" mass="109677">MSWGNFEELKKFARKQGNIKKKRPQVGGQNLSASKRRRTDSGTPSFVSISDSGEIDGFSTDEEKDEDSLDISSDSLPRSFLIKPLVKRKYSKRQALPDKRGSTSSALTTHTDTSHKGDKSRGCKSCDFPDGAYELMKYAETSKQKTGIVWYTSDNEELPQVFSDGSDSDDTKTSFPSKLSGFKANEVTSASGEVISDFQSDSDQDSSQESFSAEISTPTPTPVSPAVVGTPRTASEWLKQVQQKSPDKSQEGKSPEERVAGMNQWDSARKKKKFVRSGLAERLQYIITREKSEIAFWNHRVADTEKTSTTGISPQTDGSIIIQILSDHLEGSVHVTQCCSWCRDDDGDPPQERILFVLFSGETWKQFTLQVGALVKIHPPWQKLDIPGVRCPVLLCPYFCHKLIAEQLPAFRLHSVTGTRMFIPIRNTSPLTSTLLQSPRKGFKPSKLLFGNAEDALSSLSKVTAVDRSLTCSSRPHTSILMAIESSGGCSGVRVTIQCLVQRVYRKKVKLVGGNTDINRKSRSPLLLNQHLKYAAKSLGEAEREQLRWALLVQDIHGVCAEIQVPSEYQDLPDWLSCLQRGEGKVFVFSQVRIQQRTNRIRSPGLFSIIESLCSNRVENTVSAHKGSSLQIISQEGASQTDGSPSRPPSFCYVLTVEDFSQAAEDSSRTASICGGEGFLYKPITFRTLRDVLHNQENKIERISVLCKLMYCRLNESSSGIGRLQNSFELFLTDHSAQSATELGETTVESLSYVKVVGKSQHVLPQELREAHISNGTVLSLQDLLFRAQGYSLTETQELVADTYSLVRKAVSESTSVDSSVTFHEVRVPQNQIDRLSCLKPSSLPFLTRQSSRGCLYRVEGVVIGIDEESACCWLACDICGNAEIKVKQETSSQFFCSSCNVPVDSPQTKTFLAVLLKVKRFPEASVRVTLQQNTIDRLLRVSYQDSDQGYDIEAVLGKHLPPMSCYVTEITEQGTSCSFCLEEIQLH</sequence>
<name>A0ABN8QB68_9CNID</name>
<dbReference type="Proteomes" id="UP001159405">
    <property type="component" value="Unassembled WGS sequence"/>
</dbReference>
<feature type="domain" description="DUF4503" evidence="3">
    <location>
        <begin position="554"/>
        <end position="987"/>
    </location>
</feature>
<feature type="region of interest" description="Disordered" evidence="1">
    <location>
        <begin position="90"/>
        <end position="125"/>
    </location>
</feature>